<protein>
    <submittedName>
        <fullName evidence="1">Uncharacterized protein</fullName>
    </submittedName>
</protein>
<dbReference type="EMBL" id="MU266653">
    <property type="protein sequence ID" value="KAH7919510.1"/>
    <property type="molecule type" value="Genomic_DNA"/>
</dbReference>
<evidence type="ECO:0000313" key="2">
    <source>
        <dbReference type="Proteomes" id="UP000790709"/>
    </source>
</evidence>
<name>A0ACB8B1F9_9AGAM</name>
<proteinExistence type="predicted"/>
<keyword evidence="2" id="KW-1185">Reference proteome</keyword>
<evidence type="ECO:0000313" key="1">
    <source>
        <dbReference type="EMBL" id="KAH7919510.1"/>
    </source>
</evidence>
<organism evidence="1 2">
    <name type="scientific">Leucogyrophana mollusca</name>
    <dbReference type="NCBI Taxonomy" id="85980"/>
    <lineage>
        <taxon>Eukaryota</taxon>
        <taxon>Fungi</taxon>
        <taxon>Dikarya</taxon>
        <taxon>Basidiomycota</taxon>
        <taxon>Agaricomycotina</taxon>
        <taxon>Agaricomycetes</taxon>
        <taxon>Agaricomycetidae</taxon>
        <taxon>Boletales</taxon>
        <taxon>Boletales incertae sedis</taxon>
        <taxon>Leucogyrophana</taxon>
    </lineage>
</organism>
<gene>
    <name evidence="1" type="ORF">BV22DRAFT_1133780</name>
</gene>
<sequence>MDSDNVSQQTNALAGPSKITQDDAPVVFLPQPPAHPPIHTHLASTQDLLDRFHLIPFYDKYVRTPPPASLPDDKGKARATSPNPDDLDGEKKKKNSYRHLIKDVPGKHSMKKDDYLATMIQVPPKQRIPIVPFDSRTQREAFTLSAEGLKGWNTSALIVESAQAREDRRKRKELKKLARAQAQGSDPQQPNPSPATLPQQQPQLSQLSRPRVPAVQIPQPTRAGATPTPTSATTPSFPRNGTPMTSPPKTATTVGGVPPRTGASTPVVARGKKRDHEGADIVPTQPPLSVNGATSAGVIGAKAGSGGVRPRPIKKQRMDMQGQAREMPVQQPTPQGA</sequence>
<dbReference type="Proteomes" id="UP000790709">
    <property type="component" value="Unassembled WGS sequence"/>
</dbReference>
<comment type="caution">
    <text evidence="1">The sequence shown here is derived from an EMBL/GenBank/DDBJ whole genome shotgun (WGS) entry which is preliminary data.</text>
</comment>
<reference evidence="1" key="1">
    <citation type="journal article" date="2021" name="New Phytol.">
        <title>Evolutionary innovations through gain and loss of genes in the ectomycorrhizal Boletales.</title>
        <authorList>
            <person name="Wu G."/>
            <person name="Miyauchi S."/>
            <person name="Morin E."/>
            <person name="Kuo A."/>
            <person name="Drula E."/>
            <person name="Varga T."/>
            <person name="Kohler A."/>
            <person name="Feng B."/>
            <person name="Cao Y."/>
            <person name="Lipzen A."/>
            <person name="Daum C."/>
            <person name="Hundley H."/>
            <person name="Pangilinan J."/>
            <person name="Johnson J."/>
            <person name="Barry K."/>
            <person name="LaButti K."/>
            <person name="Ng V."/>
            <person name="Ahrendt S."/>
            <person name="Min B."/>
            <person name="Choi I.G."/>
            <person name="Park H."/>
            <person name="Plett J.M."/>
            <person name="Magnuson J."/>
            <person name="Spatafora J.W."/>
            <person name="Nagy L.G."/>
            <person name="Henrissat B."/>
            <person name="Grigoriev I.V."/>
            <person name="Yang Z.L."/>
            <person name="Xu J."/>
            <person name="Martin F.M."/>
        </authorList>
    </citation>
    <scope>NUCLEOTIDE SEQUENCE</scope>
    <source>
        <strain evidence="1">KUC20120723A-06</strain>
    </source>
</reference>
<accession>A0ACB8B1F9</accession>